<dbReference type="OrthoDB" id="2743851at2759"/>
<dbReference type="SUPFAM" id="SSF56672">
    <property type="entry name" value="DNA/RNA polymerases"/>
    <property type="match status" value="1"/>
</dbReference>
<organism evidence="4 5">
    <name type="scientific">Austropuccinia psidii MF-1</name>
    <dbReference type="NCBI Taxonomy" id="1389203"/>
    <lineage>
        <taxon>Eukaryota</taxon>
        <taxon>Fungi</taxon>
        <taxon>Dikarya</taxon>
        <taxon>Basidiomycota</taxon>
        <taxon>Pucciniomycotina</taxon>
        <taxon>Pucciniomycetes</taxon>
        <taxon>Pucciniales</taxon>
        <taxon>Sphaerophragmiaceae</taxon>
        <taxon>Austropuccinia</taxon>
    </lineage>
</organism>
<evidence type="ECO:0008006" key="6">
    <source>
        <dbReference type="Google" id="ProtNLM"/>
    </source>
</evidence>
<dbReference type="AlphaFoldDB" id="A0A9Q3IHP1"/>
<accession>A0A9Q3IHP1</accession>
<dbReference type="InterPro" id="IPR043128">
    <property type="entry name" value="Rev_trsase/Diguanyl_cyclase"/>
</dbReference>
<evidence type="ECO:0000313" key="5">
    <source>
        <dbReference type="Proteomes" id="UP000765509"/>
    </source>
</evidence>
<dbReference type="InterPro" id="IPR000477">
    <property type="entry name" value="RT_dom"/>
</dbReference>
<evidence type="ECO:0000313" key="4">
    <source>
        <dbReference type="EMBL" id="MBW0543506.1"/>
    </source>
</evidence>
<protein>
    <recommendedName>
        <fullName evidence="6">Reverse transcriptase domain-containing protein</fullName>
    </recommendedName>
</protein>
<dbReference type="InterPro" id="IPR050951">
    <property type="entry name" value="Retrovirus_Pol_polyprotein"/>
</dbReference>
<name>A0A9Q3IHP1_9BASI</name>
<feature type="domain" description="Reverse transcriptase" evidence="2">
    <location>
        <begin position="96"/>
        <end position="250"/>
    </location>
</feature>
<proteinExistence type="predicted"/>
<sequence length="415" mass="48298">MKEELIKISFQYREAFASDNEPLGAIKGHEVDIMLNVERPYPPLLRRPAYPASPRAREALESHINEIMKLGVLRKVGNNEEVEVTTPVITPWHNYKLRMVGDLRELNTYTIPDRYPIPRIHETLTKLSKAKFITAMDALKGFHKNVLTPHARKLLRIIAHCGIYEYLRMPFRIKNAPTHYQRMMNTIFPHEFSEGWLIIYIDEIIIFSESWKLHLERLSLVLRKILQVNMKISLKKFNFGFHELKALGHVVSGLSLGVYKKKVASVLLKKMPQNKKEMIYFLGFSSYYRQHLKDFAIYAKKLYRICDQQTVFEMTQEGLQAYEKIKYALTNAPLLLIPDWKLPFKLYIDACGEGLGAALHQVQTVNDRPYEGPICFISRQIKPTEARYGAIQMECLCLNWALKNFIIILIVVCLK</sequence>
<evidence type="ECO:0000259" key="2">
    <source>
        <dbReference type="Pfam" id="PF00078"/>
    </source>
</evidence>
<dbReference type="Gene3D" id="3.30.70.270">
    <property type="match status" value="2"/>
</dbReference>
<dbReference type="Gene3D" id="3.10.10.10">
    <property type="entry name" value="HIV Type 1 Reverse Transcriptase, subunit A, domain 1"/>
    <property type="match status" value="1"/>
</dbReference>
<dbReference type="EMBL" id="AVOT02048269">
    <property type="protein sequence ID" value="MBW0543506.1"/>
    <property type="molecule type" value="Genomic_DNA"/>
</dbReference>
<reference evidence="4" key="1">
    <citation type="submission" date="2021-03" db="EMBL/GenBank/DDBJ databases">
        <title>Draft genome sequence of rust myrtle Austropuccinia psidii MF-1, a brazilian biotype.</title>
        <authorList>
            <person name="Quecine M.C."/>
            <person name="Pachon D.M.R."/>
            <person name="Bonatelli M.L."/>
            <person name="Correr F.H."/>
            <person name="Franceschini L.M."/>
            <person name="Leite T.F."/>
            <person name="Margarido G.R.A."/>
            <person name="Almeida C.A."/>
            <person name="Ferrarezi J.A."/>
            <person name="Labate C.A."/>
        </authorList>
    </citation>
    <scope>NUCLEOTIDE SEQUENCE</scope>
    <source>
        <strain evidence="4">MF-1</strain>
    </source>
</reference>
<dbReference type="CDD" id="cd01647">
    <property type="entry name" value="RT_LTR"/>
    <property type="match status" value="1"/>
</dbReference>
<comment type="caution">
    <text evidence="4">The sequence shown here is derived from an EMBL/GenBank/DDBJ whole genome shotgun (WGS) entry which is preliminary data.</text>
</comment>
<gene>
    <name evidence="4" type="ORF">O181_083221</name>
</gene>
<dbReference type="PANTHER" id="PTHR37984">
    <property type="entry name" value="PROTEIN CBG26694"/>
    <property type="match status" value="1"/>
</dbReference>
<feature type="domain" description="Reverse transcriptase/retrotransposon-derived protein RNase H-like" evidence="3">
    <location>
        <begin position="315"/>
        <end position="407"/>
    </location>
</feature>
<dbReference type="Proteomes" id="UP000765509">
    <property type="component" value="Unassembled WGS sequence"/>
</dbReference>
<dbReference type="Pfam" id="PF00078">
    <property type="entry name" value="RVT_1"/>
    <property type="match status" value="1"/>
</dbReference>
<evidence type="ECO:0000259" key="3">
    <source>
        <dbReference type="Pfam" id="PF17919"/>
    </source>
</evidence>
<keyword evidence="5" id="KW-1185">Reference proteome</keyword>
<dbReference type="PANTHER" id="PTHR37984:SF5">
    <property type="entry name" value="PROTEIN NYNRIN-LIKE"/>
    <property type="match status" value="1"/>
</dbReference>
<evidence type="ECO:0000256" key="1">
    <source>
        <dbReference type="ARBA" id="ARBA00023268"/>
    </source>
</evidence>
<keyword evidence="1" id="KW-0511">Multifunctional enzyme</keyword>
<dbReference type="InterPro" id="IPR041577">
    <property type="entry name" value="RT_RNaseH_2"/>
</dbReference>
<dbReference type="InterPro" id="IPR043502">
    <property type="entry name" value="DNA/RNA_pol_sf"/>
</dbReference>
<dbReference type="GO" id="GO:0003824">
    <property type="term" value="F:catalytic activity"/>
    <property type="evidence" value="ECO:0007669"/>
    <property type="project" value="UniProtKB-KW"/>
</dbReference>
<dbReference type="Pfam" id="PF17919">
    <property type="entry name" value="RT_RNaseH_2"/>
    <property type="match status" value="1"/>
</dbReference>